<keyword evidence="2" id="KW-1185">Reference proteome</keyword>
<dbReference type="EMBL" id="JAABNR010000002">
    <property type="protein sequence ID" value="NBZ86579.1"/>
    <property type="molecule type" value="Genomic_DNA"/>
</dbReference>
<accession>A0AAE4YA84</accession>
<dbReference type="RefSeq" id="WP_168773379.1">
    <property type="nucleotide sequence ID" value="NZ_JAABNR010000002.1"/>
</dbReference>
<protein>
    <submittedName>
        <fullName evidence="1">Uncharacterized protein</fullName>
    </submittedName>
</protein>
<proteinExistence type="predicted"/>
<reference evidence="1" key="1">
    <citation type="submission" date="2020-01" db="EMBL/GenBank/DDBJ databases">
        <authorList>
            <person name="Chen W.-M."/>
        </authorList>
    </citation>
    <scope>NUCLEOTIDE SEQUENCE</scope>
    <source>
        <strain evidence="1">CYK-10</strain>
    </source>
</reference>
<gene>
    <name evidence="1" type="ORF">GV832_03225</name>
</gene>
<dbReference type="Proteomes" id="UP001193501">
    <property type="component" value="Unassembled WGS sequence"/>
</dbReference>
<evidence type="ECO:0000313" key="1">
    <source>
        <dbReference type="EMBL" id="NBZ86579.1"/>
    </source>
</evidence>
<organism evidence="1 2">
    <name type="scientific">Stagnihabitans tardus</name>
    <dbReference type="NCBI Taxonomy" id="2699202"/>
    <lineage>
        <taxon>Bacteria</taxon>
        <taxon>Pseudomonadati</taxon>
        <taxon>Pseudomonadota</taxon>
        <taxon>Alphaproteobacteria</taxon>
        <taxon>Rhodobacterales</taxon>
        <taxon>Paracoccaceae</taxon>
        <taxon>Stagnihabitans</taxon>
    </lineage>
</organism>
<name>A0AAE4YA84_9RHOB</name>
<comment type="caution">
    <text evidence="1">The sequence shown here is derived from an EMBL/GenBank/DDBJ whole genome shotgun (WGS) entry which is preliminary data.</text>
</comment>
<sequence length="177" mass="19483">MNLVRAWNPTETQLVQSTLVKAIRNSNLIGAQMQAAASNQAQGNSAVKLFLGHVHGQLVAPDEIDIAPGKGYPDCYLKVGGVSYCLEVKNTENWTPNDTNRRVLLSSTKKMRKLVSTATIDDPPAHLCCTLVHDQYLVINEVRLDFIEPTTEVNVRLEASTSQKLLTNATHYVVTIP</sequence>
<evidence type="ECO:0000313" key="2">
    <source>
        <dbReference type="Proteomes" id="UP001193501"/>
    </source>
</evidence>
<dbReference type="AlphaFoldDB" id="A0AAE4YA84"/>